<name>A0A2R5ERD4_9BACL</name>
<comment type="caution">
    <text evidence="1">The sequence shown here is derived from an EMBL/GenBank/DDBJ whole genome shotgun (WGS) entry which is preliminary data.</text>
</comment>
<accession>A0A2R5ERD4</accession>
<gene>
    <name evidence="1" type="ORF">PAT3040_03883</name>
</gene>
<sequence length="57" mass="6486">MPKKPFREAHERTLETTFYDPDKHKSSFVTTRVFPIAGISLPAPKTAYPITLTPLQL</sequence>
<dbReference type="AlphaFoldDB" id="A0A2R5ERD4"/>
<keyword evidence="2" id="KW-1185">Reference proteome</keyword>
<dbReference type="EMBL" id="BDQX01000206">
    <property type="protein sequence ID" value="GBG09242.1"/>
    <property type="molecule type" value="Genomic_DNA"/>
</dbReference>
<dbReference type="Proteomes" id="UP000245202">
    <property type="component" value="Unassembled WGS sequence"/>
</dbReference>
<reference evidence="1 2" key="1">
    <citation type="submission" date="2017-08" db="EMBL/GenBank/DDBJ databases">
        <title>Substantial Increase in Enzyme Production by Combined Drug-Resistance Mutations in Paenibacillus agaridevorans.</title>
        <authorList>
            <person name="Tanaka Y."/>
            <person name="Funane K."/>
            <person name="Hosaka T."/>
            <person name="Shiwa Y."/>
            <person name="Fujita N."/>
            <person name="Miyazaki T."/>
            <person name="Yoshikawa H."/>
            <person name="Murakami K."/>
            <person name="Kasahara K."/>
            <person name="Inaoka T."/>
            <person name="Hiraga Y."/>
            <person name="Ochi K."/>
        </authorList>
    </citation>
    <scope>NUCLEOTIDE SEQUENCE [LARGE SCALE GENOMIC DNA]</scope>
    <source>
        <strain evidence="1 2">T-3040</strain>
    </source>
</reference>
<protein>
    <submittedName>
        <fullName evidence="1">Uncharacterized protein</fullName>
    </submittedName>
</protein>
<evidence type="ECO:0000313" key="1">
    <source>
        <dbReference type="EMBL" id="GBG09242.1"/>
    </source>
</evidence>
<evidence type="ECO:0000313" key="2">
    <source>
        <dbReference type="Proteomes" id="UP000245202"/>
    </source>
</evidence>
<organism evidence="1 2">
    <name type="scientific">Paenibacillus agaridevorans</name>
    <dbReference type="NCBI Taxonomy" id="171404"/>
    <lineage>
        <taxon>Bacteria</taxon>
        <taxon>Bacillati</taxon>
        <taxon>Bacillota</taxon>
        <taxon>Bacilli</taxon>
        <taxon>Bacillales</taxon>
        <taxon>Paenibacillaceae</taxon>
        <taxon>Paenibacillus</taxon>
    </lineage>
</organism>
<proteinExistence type="predicted"/>